<feature type="coiled-coil region" evidence="1">
    <location>
        <begin position="38"/>
        <end position="65"/>
    </location>
</feature>
<proteinExistence type="predicted"/>
<evidence type="ECO:0000256" key="2">
    <source>
        <dbReference type="SAM" id="MobiDB-lite"/>
    </source>
</evidence>
<protein>
    <submittedName>
        <fullName evidence="3">Uncharacterized protein</fullName>
    </submittedName>
</protein>
<comment type="caution">
    <text evidence="3">The sequence shown here is derived from an EMBL/GenBank/DDBJ whole genome shotgun (WGS) entry which is preliminary data.</text>
</comment>
<dbReference type="RefSeq" id="WP_221243052.1">
    <property type="nucleotide sequence ID" value="NZ_JACHNU010000003.1"/>
</dbReference>
<keyword evidence="4" id="KW-1185">Reference proteome</keyword>
<evidence type="ECO:0000256" key="1">
    <source>
        <dbReference type="SAM" id="Coils"/>
    </source>
</evidence>
<feature type="region of interest" description="Disordered" evidence="2">
    <location>
        <begin position="1"/>
        <end position="25"/>
    </location>
</feature>
<evidence type="ECO:0000313" key="4">
    <source>
        <dbReference type="Proteomes" id="UP000585272"/>
    </source>
</evidence>
<organism evidence="3 4">
    <name type="scientific">Conexibacter arvalis</name>
    <dbReference type="NCBI Taxonomy" id="912552"/>
    <lineage>
        <taxon>Bacteria</taxon>
        <taxon>Bacillati</taxon>
        <taxon>Actinomycetota</taxon>
        <taxon>Thermoleophilia</taxon>
        <taxon>Solirubrobacterales</taxon>
        <taxon>Conexibacteraceae</taxon>
        <taxon>Conexibacter</taxon>
    </lineage>
</organism>
<name>A0A840IGG3_9ACTN</name>
<dbReference type="Proteomes" id="UP000585272">
    <property type="component" value="Unassembled WGS sequence"/>
</dbReference>
<feature type="region of interest" description="Disordered" evidence="2">
    <location>
        <begin position="196"/>
        <end position="218"/>
    </location>
</feature>
<dbReference type="EMBL" id="JACHNU010000003">
    <property type="protein sequence ID" value="MBB4663164.1"/>
    <property type="molecule type" value="Genomic_DNA"/>
</dbReference>
<sequence>MSELKPIDLDSPMSSGPYQGPPPEVISHPLIADAVGGYLKARAEARAARQDVTELEHQLPNAEQADKEALADAIAAGRRDPGTKHADAHRAKIEQARRTAEAYTVIEQRRLADLQPVLDQGQEEWFAQATDDVRRLEAERISAIKMLAEVNNRLDHARSVWNFARGGRYHALDVFKTQAGERTTVSVIGELLDHAKQPWPKTPRRPRFTGGPMIASHG</sequence>
<gene>
    <name evidence="3" type="ORF">BDZ31_002753</name>
</gene>
<keyword evidence="1" id="KW-0175">Coiled coil</keyword>
<dbReference type="AlphaFoldDB" id="A0A840IGG3"/>
<reference evidence="3 4" key="1">
    <citation type="submission" date="2020-08" db="EMBL/GenBank/DDBJ databases">
        <title>Genomic Encyclopedia of Archaeal and Bacterial Type Strains, Phase II (KMG-II): from individual species to whole genera.</title>
        <authorList>
            <person name="Goeker M."/>
        </authorList>
    </citation>
    <scope>NUCLEOTIDE SEQUENCE [LARGE SCALE GENOMIC DNA]</scope>
    <source>
        <strain evidence="3 4">DSM 23288</strain>
    </source>
</reference>
<accession>A0A840IGG3</accession>
<evidence type="ECO:0000313" key="3">
    <source>
        <dbReference type="EMBL" id="MBB4663164.1"/>
    </source>
</evidence>